<organism evidence="2">
    <name type="scientific">Triticum aestivum</name>
    <name type="common">Wheat</name>
    <dbReference type="NCBI Taxonomy" id="4565"/>
    <lineage>
        <taxon>Eukaryota</taxon>
        <taxon>Viridiplantae</taxon>
        <taxon>Streptophyta</taxon>
        <taxon>Embryophyta</taxon>
        <taxon>Tracheophyta</taxon>
        <taxon>Spermatophyta</taxon>
        <taxon>Magnoliopsida</taxon>
        <taxon>Liliopsida</taxon>
        <taxon>Poales</taxon>
        <taxon>Poaceae</taxon>
        <taxon>BOP clade</taxon>
        <taxon>Pooideae</taxon>
        <taxon>Triticodae</taxon>
        <taxon>Triticeae</taxon>
        <taxon>Triticinae</taxon>
        <taxon>Triticum</taxon>
    </lineage>
</organism>
<keyword evidence="1" id="KW-0812">Transmembrane</keyword>
<dbReference type="Gramene" id="TraesMAC2D03G01299990.1">
    <property type="protein sequence ID" value="TraesMAC2D03G01299990.1"/>
    <property type="gene ID" value="TraesMAC2D03G01299990"/>
</dbReference>
<feature type="transmembrane region" description="Helical" evidence="1">
    <location>
        <begin position="137"/>
        <end position="160"/>
    </location>
</feature>
<dbReference type="Gramene" id="TraesSTA2D03G01292610.1">
    <property type="protein sequence ID" value="TraesSTA2D03G01292610.1"/>
    <property type="gene ID" value="TraesSTA2D03G01292610"/>
</dbReference>
<reference evidence="2" key="2">
    <citation type="submission" date="2018-10" db="UniProtKB">
        <authorList>
            <consortium name="EnsemblPlants"/>
        </authorList>
    </citation>
    <scope>IDENTIFICATION</scope>
</reference>
<dbReference type="Gramene" id="TraesSYM2D03G01321530.1">
    <property type="protein sequence ID" value="TraesSYM2D03G01321530.1"/>
    <property type="gene ID" value="TraesSYM2D03G01321530"/>
</dbReference>
<dbReference type="Gramene" id="TraesARI2D03G01317020.1">
    <property type="protein sequence ID" value="TraesARI2D03G01317020.1"/>
    <property type="gene ID" value="TraesARI2D03G01317020"/>
</dbReference>
<dbReference type="Proteomes" id="UP000019116">
    <property type="component" value="Chromosome 2D"/>
</dbReference>
<dbReference type="Gramene" id="TraesCS2D03G1308300.1">
    <property type="protein sequence ID" value="TraesCS2D03G1308300.1.CDS"/>
    <property type="gene ID" value="TraesCS2D03G1308300"/>
</dbReference>
<dbReference type="Gramene" id="TraesJAG2D03G01311060.1">
    <property type="protein sequence ID" value="TraesJAG2D03G01311060.1"/>
    <property type="gene ID" value="TraesJAG2D03G01311060"/>
</dbReference>
<protein>
    <submittedName>
        <fullName evidence="2">Uncharacterized protein</fullName>
    </submittedName>
</protein>
<dbReference type="Gramene" id="TraesCS2D02G581800.1">
    <property type="protein sequence ID" value="TraesCS2D02G581800.1"/>
    <property type="gene ID" value="TraesCS2D02G581800"/>
</dbReference>
<dbReference type="PANTHER" id="PTHR33680">
    <property type="entry name" value="OS07G0190500 PROTEIN"/>
    <property type="match status" value="1"/>
</dbReference>
<name>A0A3B6DNW1_WHEAT</name>
<reference evidence="2" key="1">
    <citation type="submission" date="2018-08" db="EMBL/GenBank/DDBJ databases">
        <authorList>
            <person name="Rossello M."/>
        </authorList>
    </citation>
    <scope>NUCLEOTIDE SEQUENCE [LARGE SCALE GENOMIC DNA]</scope>
    <source>
        <strain evidence="2">cv. Chinese Spring</strain>
    </source>
</reference>
<dbReference type="EnsemblPlants" id="TraesCS2D02G581800.1">
    <property type="protein sequence ID" value="TraesCS2D02G581800.1"/>
    <property type="gene ID" value="TraesCS2D02G581800"/>
</dbReference>
<dbReference type="Gramene" id="TraesROB_scaffold_623955_01G000100.1">
    <property type="protein sequence ID" value="TraesROB_scaffold_623955_01G000100.1"/>
    <property type="gene ID" value="TraesROB_scaffold_623955_01G000100"/>
</dbReference>
<dbReference type="Gramene" id="TraesNOR2D03G01320330.1">
    <property type="protein sequence ID" value="TraesNOR2D03G01320330.1"/>
    <property type="gene ID" value="TraesNOR2D03G01320330"/>
</dbReference>
<dbReference type="Gramene" id="TraesCAD_scaffold_573593_01G000100.1">
    <property type="protein sequence ID" value="TraesCAD_scaffold_573593_01G000100.1"/>
    <property type="gene ID" value="TraesCAD_scaffold_573593_01G000100"/>
</dbReference>
<sequence>MSTSSVRSSFGGRSVVVPLIRCPLCTARVKFYVSNTEKHEGWVFYRCPVSDHFWHWELEYVGYLLDNHFLVGNEAVDALGTAEDKREELTRARNRRYAGGGAVDLPGFEDGRRSAGGGAAQISNQQAEALIGLANQILVMMKALVAALIVVAVLLGISMLKK</sequence>
<dbReference type="Gramene" id="TraesLDM2D03G01303500.1">
    <property type="protein sequence ID" value="TraesLDM2D03G01303500.1"/>
    <property type="gene ID" value="TraesLDM2D03G01303500"/>
</dbReference>
<accession>A0A3B6DNW1</accession>
<evidence type="ECO:0000313" key="3">
    <source>
        <dbReference type="Proteomes" id="UP000019116"/>
    </source>
</evidence>
<proteinExistence type="predicted"/>
<keyword evidence="1" id="KW-0472">Membrane</keyword>
<dbReference type="PANTHER" id="PTHR33680:SF7">
    <property type="entry name" value="OS02G0474200 PROTEIN"/>
    <property type="match status" value="1"/>
</dbReference>
<dbReference type="Gramene" id="TraesCLE_scaffold_133265_01G000300.1">
    <property type="protein sequence ID" value="TraesCLE_scaffold_133265_01G000300.1"/>
    <property type="gene ID" value="TraesCLE_scaffold_133265_01G000300"/>
</dbReference>
<keyword evidence="1" id="KW-1133">Transmembrane helix</keyword>
<keyword evidence="3" id="KW-1185">Reference proteome</keyword>
<evidence type="ECO:0000256" key="1">
    <source>
        <dbReference type="SAM" id="Phobius"/>
    </source>
</evidence>
<evidence type="ECO:0000313" key="2">
    <source>
        <dbReference type="EnsemblPlants" id="TraesCS2D02G581800.1"/>
    </source>
</evidence>
<dbReference type="Gramene" id="TraesJUL2D03G01314760.1">
    <property type="protein sequence ID" value="TraesJUL2D03G01314760.1"/>
    <property type="gene ID" value="TraesJUL2D03G01314760"/>
</dbReference>
<dbReference type="AlphaFoldDB" id="A0A3B6DNW1"/>